<protein>
    <submittedName>
        <fullName evidence="3">YadN family fimbrial protein</fullName>
    </submittedName>
</protein>
<feature type="signal peptide" evidence="1">
    <location>
        <begin position="1"/>
        <end position="19"/>
    </location>
</feature>
<name>A0ABX2WDV4_9ENTR</name>
<dbReference type="PANTHER" id="PTHR33420:SF32">
    <property type="entry name" value="FIMBRIAL-LIKE PROTEIN"/>
    <property type="match status" value="1"/>
</dbReference>
<evidence type="ECO:0000256" key="1">
    <source>
        <dbReference type="SAM" id="SignalP"/>
    </source>
</evidence>
<dbReference type="InterPro" id="IPR050263">
    <property type="entry name" value="Bact_Fimbrial_Adh_Pro"/>
</dbReference>
<comment type="caution">
    <text evidence="3">The sequence shown here is derived from an EMBL/GenBank/DDBJ whole genome shotgun (WGS) entry which is preliminary data.</text>
</comment>
<dbReference type="InterPro" id="IPR000259">
    <property type="entry name" value="Adhesion_dom_fimbrial"/>
</dbReference>
<keyword evidence="1" id="KW-0732">Signal</keyword>
<dbReference type="Gene3D" id="2.60.40.1090">
    <property type="entry name" value="Fimbrial-type adhesion domain"/>
    <property type="match status" value="1"/>
</dbReference>
<dbReference type="Pfam" id="PF00419">
    <property type="entry name" value="Fimbrial"/>
    <property type="match status" value="1"/>
</dbReference>
<accession>A0ABX2WDV4</accession>
<sequence length="191" mass="19705">MKFKVSALLLAMGVFSAHATDLGLITLDGAVTGTTCKITTNNGIDASNVTISMPVVTKAAVEGSTLVAGGVGSKEFELMLNECEESLTKATISFSSQQFAELSNGTLKPDSTVSGAAQNVSVALFNNASGNVTQVKIGDPTDVSQVVTLDAGRGVFAYRAAYVPSADWNVASNPVVPGKVNTNVTFTMAYE</sequence>
<feature type="chain" id="PRO_5047151278" evidence="1">
    <location>
        <begin position="20"/>
        <end position="191"/>
    </location>
</feature>
<proteinExistence type="predicted"/>
<evidence type="ECO:0000259" key="2">
    <source>
        <dbReference type="Pfam" id="PF00419"/>
    </source>
</evidence>
<dbReference type="Proteomes" id="UP000078407">
    <property type="component" value="Unassembled WGS sequence"/>
</dbReference>
<organism evidence="3 4">
    <name type="scientific">Buttiauxella ferragutiae ATCC 51602</name>
    <dbReference type="NCBI Taxonomy" id="1354252"/>
    <lineage>
        <taxon>Bacteria</taxon>
        <taxon>Pseudomonadati</taxon>
        <taxon>Pseudomonadota</taxon>
        <taxon>Gammaproteobacteria</taxon>
        <taxon>Enterobacterales</taxon>
        <taxon>Enterobacteriaceae</taxon>
        <taxon>Buttiauxella</taxon>
    </lineage>
</organism>
<keyword evidence="4" id="KW-1185">Reference proteome</keyword>
<dbReference type="InterPro" id="IPR036937">
    <property type="entry name" value="Adhesion_dom_fimbrial_sf"/>
</dbReference>
<reference evidence="3 4" key="1">
    <citation type="submission" date="2016-04" db="EMBL/GenBank/DDBJ databases">
        <title>ATOL: Assembling a taxonomically balanced genome-scale reconstruction of the evolutionary history of the Enterobacteriaceae.</title>
        <authorList>
            <person name="Plunkett G.III."/>
            <person name="Neeno-Eckwall E.C."/>
            <person name="Glasner J.D."/>
            <person name="Perna N.T."/>
        </authorList>
    </citation>
    <scope>NUCLEOTIDE SEQUENCE [LARGE SCALE GENOMIC DNA]</scope>
    <source>
        <strain evidence="3 4">ATCC 51602</strain>
    </source>
</reference>
<dbReference type="InterPro" id="IPR008966">
    <property type="entry name" value="Adhesion_dom_sf"/>
</dbReference>
<gene>
    <name evidence="3" type="ORF">M976_00078</name>
</gene>
<feature type="domain" description="Fimbrial-type adhesion" evidence="2">
    <location>
        <begin position="26"/>
        <end position="190"/>
    </location>
</feature>
<dbReference type="PANTHER" id="PTHR33420">
    <property type="entry name" value="FIMBRIAL SUBUNIT ELFA-RELATED"/>
    <property type="match status" value="1"/>
</dbReference>
<evidence type="ECO:0000313" key="4">
    <source>
        <dbReference type="Proteomes" id="UP000078407"/>
    </source>
</evidence>
<dbReference type="RefSeq" id="WP_064539866.1">
    <property type="nucleotide sequence ID" value="NZ_LXEQ01000001.1"/>
</dbReference>
<dbReference type="SUPFAM" id="SSF49401">
    <property type="entry name" value="Bacterial adhesins"/>
    <property type="match status" value="1"/>
</dbReference>
<dbReference type="EMBL" id="LXEQ01000001">
    <property type="protein sequence ID" value="OAT33332.1"/>
    <property type="molecule type" value="Genomic_DNA"/>
</dbReference>
<evidence type="ECO:0000313" key="3">
    <source>
        <dbReference type="EMBL" id="OAT33332.1"/>
    </source>
</evidence>